<dbReference type="GO" id="GO:0030313">
    <property type="term" value="C:cell envelope"/>
    <property type="evidence" value="ECO:0007669"/>
    <property type="project" value="UniProtKB-SubCell"/>
</dbReference>
<evidence type="ECO:0000256" key="7">
    <source>
        <dbReference type="PROSITE-ProRule" id="PRU00433"/>
    </source>
</evidence>
<dbReference type="Pfam" id="PF03150">
    <property type="entry name" value="CCP_MauG"/>
    <property type="match status" value="1"/>
</dbReference>
<name>A0A480ASA6_9BURK</name>
<evidence type="ECO:0000256" key="5">
    <source>
        <dbReference type="ARBA" id="ARBA00023002"/>
    </source>
</evidence>
<evidence type="ECO:0000256" key="8">
    <source>
        <dbReference type="SAM" id="MobiDB-lite"/>
    </source>
</evidence>
<dbReference type="InterPro" id="IPR036909">
    <property type="entry name" value="Cyt_c-like_dom_sf"/>
</dbReference>
<evidence type="ECO:0000256" key="3">
    <source>
        <dbReference type="ARBA" id="ARBA00022723"/>
    </source>
</evidence>
<feature type="chain" id="PRO_5019720701" description="Cytochrome c domain-containing protein" evidence="9">
    <location>
        <begin position="35"/>
        <end position="639"/>
    </location>
</feature>
<evidence type="ECO:0000256" key="9">
    <source>
        <dbReference type="SAM" id="SignalP"/>
    </source>
</evidence>
<feature type="region of interest" description="Disordered" evidence="8">
    <location>
        <begin position="584"/>
        <end position="606"/>
    </location>
</feature>
<organism evidence="11 12">
    <name type="scientific">Pseudaquabacterium pictum</name>
    <dbReference type="NCBI Taxonomy" id="2315236"/>
    <lineage>
        <taxon>Bacteria</taxon>
        <taxon>Pseudomonadati</taxon>
        <taxon>Pseudomonadota</taxon>
        <taxon>Betaproteobacteria</taxon>
        <taxon>Burkholderiales</taxon>
        <taxon>Sphaerotilaceae</taxon>
        <taxon>Pseudaquabacterium</taxon>
    </lineage>
</organism>
<comment type="subcellular location">
    <subcellularLocation>
        <location evidence="1">Cell envelope</location>
    </subcellularLocation>
</comment>
<feature type="domain" description="Cytochrome c" evidence="10">
    <location>
        <begin position="389"/>
        <end position="489"/>
    </location>
</feature>
<dbReference type="GO" id="GO:0020037">
    <property type="term" value="F:heme binding"/>
    <property type="evidence" value="ECO:0007669"/>
    <property type="project" value="InterPro"/>
</dbReference>
<dbReference type="InterPro" id="IPR009056">
    <property type="entry name" value="Cyt_c-like_dom"/>
</dbReference>
<sequence>MQYTLPHTAASAPRPWRLATLIAALATAASLAQAQNAPSPPSSLALASRPEPSNLGDFVANKAAAIALGKALFWDGRLGSDGRTGCASCHFHAGADTRSKNQLSPGPNKSSFAFAGPNYQFKPSDFPLHQFANPDDRHSAVVRSLGAVVSSQGVFREQHANIVRGQADDARQVVYDPVFHVGTSNTRRVEPRNTPSVINAVFNLRNFWDGRAQTVFNGVNPWGKRDTGAKVFRSSLSWNPLNLPNPSFGTSITLQDSSLASQASGPPLSDFEMSAAGRTFPELGRKMYSLRPLAGQAVAADDSVLASLRHASGDGLAPASYADMVRTAFKPVWWNANVGVTVAGKPYQQIEANFSLFFSLALQLYQATLVSDQTPFDKYLEGNTAALTVEQQQGFAVFMGKGKCINCHGGAALTNASIHRKFVTGRMSNMPMGNGASAVYDEGFYNIGVTRTSDDIGLGGRDPYNNPLSFSGLAKERSLLFATYELDLANVAVSPWTRIAVNGAFKTPGLRNVALTAPYFHNGGAATLEQVVEFYNRGGNFAMENIADLDADIQPLGLTATEKASLVAFMKALTDERVRRHAAPFDHPQLTLTNGHPGDTTSTTGDTAGRALDSLLVLPAVGRSGYPAAAIPVPFLGLN</sequence>
<dbReference type="OrthoDB" id="9805202at2"/>
<dbReference type="InterPro" id="IPR004852">
    <property type="entry name" value="Di-haem_cyt_c_peroxidsae"/>
</dbReference>
<dbReference type="Proteomes" id="UP000301751">
    <property type="component" value="Unassembled WGS sequence"/>
</dbReference>
<reference evidence="12" key="1">
    <citation type="submission" date="2019-03" db="EMBL/GenBank/DDBJ databases">
        <title>Aquabacterium pictum sp.nov., the first bacteriochlorophyll a-containing freshwater bacterium in the genus Aquabacterium of the class Betaproteobacteria.</title>
        <authorList>
            <person name="Hirose S."/>
            <person name="Tank M."/>
            <person name="Hara E."/>
            <person name="Tamaki H."/>
            <person name="Takaichi S."/>
            <person name="Haruta S."/>
            <person name="Hanada S."/>
        </authorList>
    </citation>
    <scope>NUCLEOTIDE SEQUENCE [LARGE SCALE GENOMIC DNA]</scope>
    <source>
        <strain evidence="12">W35</strain>
    </source>
</reference>
<dbReference type="RefSeq" id="WP_137734032.1">
    <property type="nucleotide sequence ID" value="NZ_BJCL01000009.1"/>
</dbReference>
<protein>
    <recommendedName>
        <fullName evidence="10">Cytochrome c domain-containing protein</fullName>
    </recommendedName>
</protein>
<accession>A0A480ASA6</accession>
<feature type="signal peptide" evidence="9">
    <location>
        <begin position="1"/>
        <end position="34"/>
    </location>
</feature>
<comment type="caution">
    <text evidence="11">The sequence shown here is derived from an EMBL/GenBank/DDBJ whole genome shotgun (WGS) entry which is preliminary data.</text>
</comment>
<dbReference type="InterPro" id="IPR051395">
    <property type="entry name" value="Cytochrome_c_Peroxidase/MauG"/>
</dbReference>
<dbReference type="GO" id="GO:0004130">
    <property type="term" value="F:cytochrome-c peroxidase activity"/>
    <property type="evidence" value="ECO:0007669"/>
    <property type="project" value="TreeGrafter"/>
</dbReference>
<evidence type="ECO:0000256" key="4">
    <source>
        <dbReference type="ARBA" id="ARBA00022729"/>
    </source>
</evidence>
<gene>
    <name evidence="11" type="ORF">AQPW35_33720</name>
</gene>
<keyword evidence="4 9" id="KW-0732">Signal</keyword>
<dbReference type="PANTHER" id="PTHR30600:SF10">
    <property type="entry name" value="BLL6722 PROTEIN"/>
    <property type="match status" value="1"/>
</dbReference>
<dbReference type="Gene3D" id="1.10.760.10">
    <property type="entry name" value="Cytochrome c-like domain"/>
    <property type="match status" value="2"/>
</dbReference>
<evidence type="ECO:0000313" key="12">
    <source>
        <dbReference type="Proteomes" id="UP000301751"/>
    </source>
</evidence>
<keyword evidence="6 7" id="KW-0408">Iron</keyword>
<keyword evidence="5" id="KW-0560">Oxidoreductase</keyword>
<keyword evidence="12" id="KW-1185">Reference proteome</keyword>
<evidence type="ECO:0000256" key="2">
    <source>
        <dbReference type="ARBA" id="ARBA00022617"/>
    </source>
</evidence>
<evidence type="ECO:0000259" key="10">
    <source>
        <dbReference type="PROSITE" id="PS51007"/>
    </source>
</evidence>
<evidence type="ECO:0000313" key="11">
    <source>
        <dbReference type="EMBL" id="GCL64291.1"/>
    </source>
</evidence>
<dbReference type="GO" id="GO:0009055">
    <property type="term" value="F:electron transfer activity"/>
    <property type="evidence" value="ECO:0007669"/>
    <property type="project" value="InterPro"/>
</dbReference>
<evidence type="ECO:0000256" key="6">
    <source>
        <dbReference type="ARBA" id="ARBA00023004"/>
    </source>
</evidence>
<dbReference type="AlphaFoldDB" id="A0A480ASA6"/>
<keyword evidence="3 7" id="KW-0479">Metal-binding</keyword>
<proteinExistence type="predicted"/>
<evidence type="ECO:0000256" key="1">
    <source>
        <dbReference type="ARBA" id="ARBA00004196"/>
    </source>
</evidence>
<keyword evidence="2 7" id="KW-0349">Heme</keyword>
<dbReference type="GO" id="GO:0046872">
    <property type="term" value="F:metal ion binding"/>
    <property type="evidence" value="ECO:0007669"/>
    <property type="project" value="UniProtKB-KW"/>
</dbReference>
<dbReference type="EMBL" id="BJCL01000009">
    <property type="protein sequence ID" value="GCL64291.1"/>
    <property type="molecule type" value="Genomic_DNA"/>
</dbReference>
<dbReference type="PROSITE" id="PS51007">
    <property type="entry name" value="CYTC"/>
    <property type="match status" value="1"/>
</dbReference>
<dbReference type="PANTHER" id="PTHR30600">
    <property type="entry name" value="CYTOCHROME C PEROXIDASE-RELATED"/>
    <property type="match status" value="1"/>
</dbReference>
<dbReference type="SUPFAM" id="SSF46626">
    <property type="entry name" value="Cytochrome c"/>
    <property type="match status" value="2"/>
</dbReference>